<protein>
    <submittedName>
        <fullName evidence="6">ATPase</fullName>
    </submittedName>
</protein>
<dbReference type="EMBL" id="QEAS01000015">
    <property type="protein sequence ID" value="PWG79334.1"/>
    <property type="molecule type" value="Genomic_DNA"/>
</dbReference>
<dbReference type="GO" id="GO:0005524">
    <property type="term" value="F:ATP binding"/>
    <property type="evidence" value="ECO:0007669"/>
    <property type="project" value="UniProtKB-KW"/>
</dbReference>
<evidence type="ECO:0000313" key="7">
    <source>
        <dbReference type="Proteomes" id="UP000245647"/>
    </source>
</evidence>
<gene>
    <name evidence="6" type="ORF">DDR33_17605</name>
</gene>
<feature type="domain" description="ATPase AAA-3" evidence="4">
    <location>
        <begin position="59"/>
        <end position="189"/>
    </location>
</feature>
<dbReference type="PIRSF" id="PIRSF002849">
    <property type="entry name" value="AAA_ATPase_chaperone_MoxR_prd"/>
    <property type="match status" value="1"/>
</dbReference>
<proteinExistence type="inferred from homology"/>
<accession>A0A2U2PDE5</accession>
<keyword evidence="1" id="KW-0547">Nucleotide-binding</keyword>
<dbReference type="InterPro" id="IPR027417">
    <property type="entry name" value="P-loop_NTPase"/>
</dbReference>
<organism evidence="6 7">
    <name type="scientific">Pararcticibacter amylolyticus</name>
    <dbReference type="NCBI Taxonomy" id="2173175"/>
    <lineage>
        <taxon>Bacteria</taxon>
        <taxon>Pseudomonadati</taxon>
        <taxon>Bacteroidota</taxon>
        <taxon>Sphingobacteriia</taxon>
        <taxon>Sphingobacteriales</taxon>
        <taxon>Sphingobacteriaceae</taxon>
        <taxon>Pararcticibacter</taxon>
    </lineage>
</organism>
<dbReference type="InterPro" id="IPR011703">
    <property type="entry name" value="ATPase_AAA-3"/>
</dbReference>
<evidence type="ECO:0000256" key="1">
    <source>
        <dbReference type="ARBA" id="ARBA00022741"/>
    </source>
</evidence>
<dbReference type="GO" id="GO:0016887">
    <property type="term" value="F:ATP hydrolysis activity"/>
    <property type="evidence" value="ECO:0007669"/>
    <property type="project" value="InterPro"/>
</dbReference>
<dbReference type="OrthoDB" id="9808397at2"/>
<dbReference type="AlphaFoldDB" id="A0A2U2PDE5"/>
<evidence type="ECO:0000313" key="6">
    <source>
        <dbReference type="EMBL" id="PWG79334.1"/>
    </source>
</evidence>
<dbReference type="Proteomes" id="UP000245647">
    <property type="component" value="Unassembled WGS sequence"/>
</dbReference>
<dbReference type="Gene3D" id="3.40.50.300">
    <property type="entry name" value="P-loop containing nucleotide triphosphate hydrolases"/>
    <property type="match status" value="1"/>
</dbReference>
<sequence>MEEVTNTHSSYTTDIRALNEMIQRESAFIDLLMMEMDKVIVGQKYMVERLMIGLLADGHVLLEGVPGLAKTLAINTLAKAVQADFSRIQFTPDLLPADLVGTMIYNQKKDEFVVRKGPVFSNFILADEINRAPAKVQSALLEAMQERQVTIGDNTFALPSPFLVLATQNPIEQEGTYPLPEAQTDRFMLKIVIGYPNKEEEKRIVRANIAPQGMLKPNPIIRPDDIIKARKVVKEVYMDEKIEQYIIDIVFATRFPDQYKLADYKNLITYGASPRASISLALAAKAFAFIKRRGYVIPEDVRAICHDVLRHRIGLSYEAEAENVTTEDIITGILNAVEVP</sequence>
<reference evidence="6 7" key="1">
    <citation type="submission" date="2018-04" db="EMBL/GenBank/DDBJ databases">
        <title>Pedobacter chongqingensis sp. nov., isolated from a rottenly hemp rope.</title>
        <authorList>
            <person name="Cai Y."/>
        </authorList>
    </citation>
    <scope>NUCLEOTIDE SEQUENCE [LARGE SCALE GENOMIC DNA]</scope>
    <source>
        <strain evidence="6 7">FJ4-8</strain>
    </source>
</reference>
<evidence type="ECO:0000259" key="5">
    <source>
        <dbReference type="Pfam" id="PF17863"/>
    </source>
</evidence>
<comment type="similarity">
    <text evidence="3">Belongs to the MoxR family.</text>
</comment>
<evidence type="ECO:0000256" key="3">
    <source>
        <dbReference type="ARBA" id="ARBA00061607"/>
    </source>
</evidence>
<dbReference type="Pfam" id="PF07726">
    <property type="entry name" value="AAA_3"/>
    <property type="match status" value="1"/>
</dbReference>
<keyword evidence="7" id="KW-1185">Reference proteome</keyword>
<name>A0A2U2PDE5_9SPHI</name>
<dbReference type="CDD" id="cd00009">
    <property type="entry name" value="AAA"/>
    <property type="match status" value="1"/>
</dbReference>
<dbReference type="FunFam" id="3.40.50.300:FF:000640">
    <property type="entry name" value="MoxR family ATPase"/>
    <property type="match status" value="1"/>
</dbReference>
<dbReference type="Pfam" id="PF17863">
    <property type="entry name" value="AAA_lid_2"/>
    <property type="match status" value="1"/>
</dbReference>
<feature type="domain" description="ChlI/MoxR AAA lid" evidence="5">
    <location>
        <begin position="267"/>
        <end position="331"/>
    </location>
</feature>
<dbReference type="PANTHER" id="PTHR42759">
    <property type="entry name" value="MOXR FAMILY PROTEIN"/>
    <property type="match status" value="1"/>
</dbReference>
<dbReference type="SUPFAM" id="SSF52540">
    <property type="entry name" value="P-loop containing nucleoside triphosphate hydrolases"/>
    <property type="match status" value="1"/>
</dbReference>
<dbReference type="Gene3D" id="1.10.8.80">
    <property type="entry name" value="Magnesium chelatase subunit I, C-Terminal domain"/>
    <property type="match status" value="1"/>
</dbReference>
<dbReference type="PANTHER" id="PTHR42759:SF1">
    <property type="entry name" value="MAGNESIUM-CHELATASE SUBUNIT CHLD"/>
    <property type="match status" value="1"/>
</dbReference>
<keyword evidence="2" id="KW-0067">ATP-binding</keyword>
<comment type="caution">
    <text evidence="6">The sequence shown here is derived from an EMBL/GenBank/DDBJ whole genome shotgun (WGS) entry which is preliminary data.</text>
</comment>
<evidence type="ECO:0000256" key="2">
    <source>
        <dbReference type="ARBA" id="ARBA00022840"/>
    </source>
</evidence>
<dbReference type="InterPro" id="IPR041628">
    <property type="entry name" value="ChlI/MoxR_AAA_lid"/>
</dbReference>
<evidence type="ECO:0000259" key="4">
    <source>
        <dbReference type="Pfam" id="PF07726"/>
    </source>
</evidence>
<dbReference type="InterPro" id="IPR050764">
    <property type="entry name" value="CbbQ/NirQ/NorQ/GpvN"/>
</dbReference>